<reference evidence="1 2" key="1">
    <citation type="submission" date="2019-06" db="EMBL/GenBank/DDBJ databases">
        <title>A chromosome-scale genome assembly of the striped catfish, Pangasianodon hypophthalmus.</title>
        <authorList>
            <person name="Wen M."/>
            <person name="Zahm M."/>
            <person name="Roques C."/>
            <person name="Cabau C."/>
            <person name="Klopp C."/>
            <person name="Donnadieu C."/>
            <person name="Jouanno E."/>
            <person name="Avarre J.-C."/>
            <person name="Campet M."/>
            <person name="Ha T.T.T."/>
            <person name="Dugue R."/>
            <person name="Lampietro C."/>
            <person name="Louis A."/>
            <person name="Herpin A."/>
            <person name="Echchiki A."/>
            <person name="Berthelot C."/>
            <person name="Parey E."/>
            <person name="Roest-Crollius H."/>
            <person name="Braasch I."/>
            <person name="Postlethwait J."/>
            <person name="Bobe J."/>
            <person name="Montfort J."/>
            <person name="Bouchez O."/>
            <person name="Begum T."/>
            <person name="Schartl M."/>
            <person name="Guiguen Y."/>
        </authorList>
    </citation>
    <scope>NUCLEOTIDE SEQUENCE [LARGE SCALE GENOMIC DNA]</scope>
    <source>
        <strain evidence="1 2">Indonesia</strain>
        <tissue evidence="1">Blood</tissue>
    </source>
</reference>
<sequence>MDPTTEGIFKGRGVARAACITMLNYTYPAGNPDDDVISRLQEMNYWKEVESDKHLFELAAVCAASSRNEHRYYKLNMDVSGHVNLQRERHL</sequence>
<organism evidence="1 2">
    <name type="scientific">Pangasianodon hypophthalmus</name>
    <name type="common">Striped catfish</name>
    <name type="synonym">Helicophagus hypophthalmus</name>
    <dbReference type="NCBI Taxonomy" id="310915"/>
    <lineage>
        <taxon>Eukaryota</taxon>
        <taxon>Metazoa</taxon>
        <taxon>Chordata</taxon>
        <taxon>Craniata</taxon>
        <taxon>Vertebrata</taxon>
        <taxon>Euteleostomi</taxon>
        <taxon>Actinopterygii</taxon>
        <taxon>Neopterygii</taxon>
        <taxon>Teleostei</taxon>
        <taxon>Ostariophysi</taxon>
        <taxon>Siluriformes</taxon>
        <taxon>Pangasiidae</taxon>
        <taxon>Pangasianodon</taxon>
    </lineage>
</organism>
<name>A0A5N5KSB6_PANHP</name>
<evidence type="ECO:0000313" key="1">
    <source>
        <dbReference type="EMBL" id="KAB5533273.1"/>
    </source>
</evidence>
<proteinExistence type="predicted"/>
<accession>A0A5N5KSB6</accession>
<keyword evidence="2" id="KW-1185">Reference proteome</keyword>
<protein>
    <submittedName>
        <fullName evidence="1">Uncharacterized protein</fullName>
    </submittedName>
</protein>
<dbReference type="Proteomes" id="UP000327468">
    <property type="component" value="Chromosome 22"/>
</dbReference>
<dbReference type="AlphaFoldDB" id="A0A5N5KSB6"/>
<gene>
    <name evidence="1" type="ORF">PHYPO_G00129900</name>
</gene>
<dbReference type="EMBL" id="VFJC01000023">
    <property type="protein sequence ID" value="KAB5533273.1"/>
    <property type="molecule type" value="Genomic_DNA"/>
</dbReference>
<evidence type="ECO:0000313" key="2">
    <source>
        <dbReference type="Proteomes" id="UP000327468"/>
    </source>
</evidence>
<comment type="caution">
    <text evidence="1">The sequence shown here is derived from an EMBL/GenBank/DDBJ whole genome shotgun (WGS) entry which is preliminary data.</text>
</comment>